<evidence type="ECO:0000313" key="6">
    <source>
        <dbReference type="EMBL" id="MFD2830320.1"/>
    </source>
</evidence>
<dbReference type="InterPro" id="IPR000847">
    <property type="entry name" value="LysR_HTH_N"/>
</dbReference>
<name>A0ABW5WWQ4_9STAP</name>
<keyword evidence="4" id="KW-0804">Transcription</keyword>
<dbReference type="SUPFAM" id="SSF53850">
    <property type="entry name" value="Periplasmic binding protein-like II"/>
    <property type="match status" value="1"/>
</dbReference>
<comment type="similarity">
    <text evidence="1">Belongs to the LysR transcriptional regulatory family.</text>
</comment>
<comment type="caution">
    <text evidence="6">The sequence shown here is derived from an EMBL/GenBank/DDBJ whole genome shotgun (WGS) entry which is preliminary data.</text>
</comment>
<dbReference type="Gene3D" id="1.10.10.10">
    <property type="entry name" value="Winged helix-like DNA-binding domain superfamily/Winged helix DNA-binding domain"/>
    <property type="match status" value="1"/>
</dbReference>
<proteinExistence type="inferred from homology"/>
<keyword evidence="3" id="KW-0238">DNA-binding</keyword>
<feature type="domain" description="HTH lysR-type" evidence="5">
    <location>
        <begin position="1"/>
        <end position="58"/>
    </location>
</feature>
<sequence>MKVDDYKLLVTLDEAKTLRKAAEMLYISQPAVSQRLRSIENEWGVQIFVRTKRELYVTGEGERIIEHARHVVEREKRVKDFISANQNGIQGNFSIGVSSLIGHTILPEVLAQYTHLYPNVNISIEVGSSQQLINDSDQYHLTIVRGSRILNKENELLAVDKHYLIMPKSGRKSEDLPVIEFLSDPMYLKQIEQYFESRFQKKYRPQIRVDQIATCRALLLEGVGMTVLPGIIVKGFDKEKFSIEEVHVDNEPITRNTYISYDKNVLQLPQVRAFITLLRTLVAAN</sequence>
<dbReference type="EMBL" id="JBHUOQ010000001">
    <property type="protein sequence ID" value="MFD2830320.1"/>
    <property type="molecule type" value="Genomic_DNA"/>
</dbReference>
<keyword evidence="2" id="KW-0805">Transcription regulation</keyword>
<evidence type="ECO:0000259" key="5">
    <source>
        <dbReference type="PROSITE" id="PS50931"/>
    </source>
</evidence>
<dbReference type="InterPro" id="IPR036390">
    <property type="entry name" value="WH_DNA-bd_sf"/>
</dbReference>
<dbReference type="PROSITE" id="PS50931">
    <property type="entry name" value="HTH_LYSR"/>
    <property type="match status" value="1"/>
</dbReference>
<evidence type="ECO:0000313" key="7">
    <source>
        <dbReference type="Proteomes" id="UP001597519"/>
    </source>
</evidence>
<dbReference type="Pfam" id="PF00126">
    <property type="entry name" value="HTH_1"/>
    <property type="match status" value="1"/>
</dbReference>
<evidence type="ECO:0000256" key="4">
    <source>
        <dbReference type="ARBA" id="ARBA00023163"/>
    </source>
</evidence>
<dbReference type="PANTHER" id="PTHR30126:SF78">
    <property type="entry name" value="HTH LYSR-TYPE DOMAIN-CONTAINING PROTEIN"/>
    <property type="match status" value="1"/>
</dbReference>
<evidence type="ECO:0000256" key="1">
    <source>
        <dbReference type="ARBA" id="ARBA00009437"/>
    </source>
</evidence>
<accession>A0ABW5WWQ4</accession>
<dbReference type="InterPro" id="IPR005119">
    <property type="entry name" value="LysR_subst-bd"/>
</dbReference>
<dbReference type="Proteomes" id="UP001597519">
    <property type="component" value="Unassembled WGS sequence"/>
</dbReference>
<keyword evidence="7" id="KW-1185">Reference proteome</keyword>
<reference evidence="7" key="1">
    <citation type="journal article" date="2019" name="Int. J. Syst. Evol. Microbiol.">
        <title>The Global Catalogue of Microorganisms (GCM) 10K type strain sequencing project: providing services to taxonomists for standard genome sequencing and annotation.</title>
        <authorList>
            <consortium name="The Broad Institute Genomics Platform"/>
            <consortium name="The Broad Institute Genome Sequencing Center for Infectious Disease"/>
            <person name="Wu L."/>
            <person name="Ma J."/>
        </authorList>
    </citation>
    <scope>NUCLEOTIDE SEQUENCE [LARGE SCALE GENOMIC DNA]</scope>
    <source>
        <strain evidence="7">KCTC 33575</strain>
    </source>
</reference>
<evidence type="ECO:0000256" key="3">
    <source>
        <dbReference type="ARBA" id="ARBA00023125"/>
    </source>
</evidence>
<dbReference type="Gene3D" id="3.40.190.290">
    <property type="match status" value="1"/>
</dbReference>
<dbReference type="Pfam" id="PF03466">
    <property type="entry name" value="LysR_substrate"/>
    <property type="match status" value="1"/>
</dbReference>
<evidence type="ECO:0000256" key="2">
    <source>
        <dbReference type="ARBA" id="ARBA00023015"/>
    </source>
</evidence>
<dbReference type="SUPFAM" id="SSF46785">
    <property type="entry name" value="Winged helix' DNA-binding domain"/>
    <property type="match status" value="1"/>
</dbReference>
<dbReference type="RefSeq" id="WP_377773137.1">
    <property type="nucleotide sequence ID" value="NZ_JBHUOQ010000001.1"/>
</dbReference>
<dbReference type="PRINTS" id="PR00039">
    <property type="entry name" value="HTHLYSR"/>
</dbReference>
<gene>
    <name evidence="6" type="ORF">ACFSX4_07525</name>
</gene>
<dbReference type="InterPro" id="IPR036388">
    <property type="entry name" value="WH-like_DNA-bd_sf"/>
</dbReference>
<organism evidence="6 7">
    <name type="scientific">Corticicoccus populi</name>
    <dbReference type="NCBI Taxonomy" id="1812821"/>
    <lineage>
        <taxon>Bacteria</taxon>
        <taxon>Bacillati</taxon>
        <taxon>Bacillota</taxon>
        <taxon>Bacilli</taxon>
        <taxon>Bacillales</taxon>
        <taxon>Staphylococcaceae</taxon>
        <taxon>Corticicoccus</taxon>
    </lineage>
</organism>
<dbReference type="CDD" id="cd05466">
    <property type="entry name" value="PBP2_LTTR_substrate"/>
    <property type="match status" value="1"/>
</dbReference>
<protein>
    <submittedName>
        <fullName evidence="6">LysR family transcriptional regulator</fullName>
    </submittedName>
</protein>
<dbReference type="PANTHER" id="PTHR30126">
    <property type="entry name" value="HTH-TYPE TRANSCRIPTIONAL REGULATOR"/>
    <property type="match status" value="1"/>
</dbReference>